<proteinExistence type="predicted"/>
<evidence type="ECO:0000313" key="1">
    <source>
        <dbReference type="EMBL" id="AXF78959.1"/>
    </source>
</evidence>
<protein>
    <submittedName>
        <fullName evidence="1">Uncharacterized protein</fullName>
    </submittedName>
</protein>
<dbReference type="Proteomes" id="UP000264980">
    <property type="component" value="Plasmid unnamed1"/>
</dbReference>
<evidence type="ECO:0000313" key="2">
    <source>
        <dbReference type="Proteomes" id="UP000264980"/>
    </source>
</evidence>
<gene>
    <name evidence="1" type="ORF">AV903_26200</name>
</gene>
<reference evidence="2" key="1">
    <citation type="submission" date="2016-01" db="EMBL/GenBank/DDBJ databases">
        <authorList>
            <person name="Shapiro L."/>
        </authorList>
    </citation>
    <scope>NUCLEOTIDE SEQUENCE [LARGE SCALE GENOMIC DNA]</scope>
    <source>
        <strain evidence="2">MDcuke</strain>
        <plasmid evidence="2">unnamed1</plasmid>
    </source>
</reference>
<keyword evidence="1" id="KW-0614">Plasmid</keyword>
<dbReference type="RefSeq" id="WP_233480959.1">
    <property type="nucleotide sequence ID" value="NZ_CP013971.1"/>
</dbReference>
<accession>A0A345CZU2</accession>
<geneLocation type="plasmid" evidence="1 2">
    <name>unnamed1</name>
</geneLocation>
<organism evidence="1 2">
    <name type="scientific">Erwinia tracheiphila</name>
    <dbReference type="NCBI Taxonomy" id="65700"/>
    <lineage>
        <taxon>Bacteria</taxon>
        <taxon>Pseudomonadati</taxon>
        <taxon>Pseudomonadota</taxon>
        <taxon>Gammaproteobacteria</taxon>
        <taxon>Enterobacterales</taxon>
        <taxon>Erwiniaceae</taxon>
        <taxon>Erwinia</taxon>
    </lineage>
</organism>
<sequence>MNNRFILACQEYFVKRRAEAQAAGQPVCAHPRFRRETLPEEDISRRLKRLGRRIVRSEGLNKPVRIPALNGAEWGHLLRSLETVKGLA</sequence>
<dbReference type="AlphaFoldDB" id="A0A345CZU2"/>
<dbReference type="EMBL" id="CP013971">
    <property type="protein sequence ID" value="AXF78959.1"/>
    <property type="molecule type" value="Genomic_DNA"/>
</dbReference>
<name>A0A345CZU2_9GAMM</name>